<dbReference type="RefSeq" id="XP_001022955.2">
    <property type="nucleotide sequence ID" value="XM_001022955.2"/>
</dbReference>
<gene>
    <name evidence="5" type="ORF">TTHERM_00348000</name>
</gene>
<keyword evidence="1 5" id="KW-0436">Ligase</keyword>
<keyword evidence="4" id="KW-0472">Membrane</keyword>
<dbReference type="STRING" id="312017.I7MH90"/>
<dbReference type="PROSITE" id="PS51221">
    <property type="entry name" value="TTL"/>
    <property type="match status" value="1"/>
</dbReference>
<proteinExistence type="predicted"/>
<dbReference type="SUPFAM" id="SSF56059">
    <property type="entry name" value="Glutathione synthetase ATP-binding domain-like"/>
    <property type="match status" value="1"/>
</dbReference>
<dbReference type="PANTHER" id="PTHR12241">
    <property type="entry name" value="TUBULIN POLYGLUTAMYLASE"/>
    <property type="match status" value="1"/>
</dbReference>
<evidence type="ECO:0000256" key="1">
    <source>
        <dbReference type="ARBA" id="ARBA00022598"/>
    </source>
</evidence>
<dbReference type="InParanoid" id="I7MH90"/>
<dbReference type="EMBL" id="GG662523">
    <property type="protein sequence ID" value="EAS02710.2"/>
    <property type="molecule type" value="Genomic_DNA"/>
</dbReference>
<dbReference type="InterPro" id="IPR004344">
    <property type="entry name" value="TTL/TTLL_fam"/>
</dbReference>
<accession>I7MH90</accession>
<keyword evidence="2" id="KW-0547">Nucleotide-binding</keyword>
<dbReference type="Proteomes" id="UP000009168">
    <property type="component" value="Unassembled WGS sequence"/>
</dbReference>
<organism evidence="5 6">
    <name type="scientific">Tetrahymena thermophila (strain SB210)</name>
    <dbReference type="NCBI Taxonomy" id="312017"/>
    <lineage>
        <taxon>Eukaryota</taxon>
        <taxon>Sar</taxon>
        <taxon>Alveolata</taxon>
        <taxon>Ciliophora</taxon>
        <taxon>Intramacronucleata</taxon>
        <taxon>Oligohymenophorea</taxon>
        <taxon>Hymenostomatida</taxon>
        <taxon>Tetrahymenina</taxon>
        <taxon>Tetrahymenidae</taxon>
        <taxon>Tetrahymena</taxon>
    </lineage>
</organism>
<evidence type="ECO:0000256" key="4">
    <source>
        <dbReference type="SAM" id="Phobius"/>
    </source>
</evidence>
<dbReference type="PANTHER" id="PTHR12241:SF147">
    <property type="entry name" value="TUBULIN POLYGLUTAMYLASE TTLL7"/>
    <property type="match status" value="1"/>
</dbReference>
<feature type="transmembrane region" description="Helical" evidence="4">
    <location>
        <begin position="21"/>
        <end position="41"/>
    </location>
</feature>
<dbReference type="GO" id="GO:0036064">
    <property type="term" value="C:ciliary basal body"/>
    <property type="evidence" value="ECO:0007669"/>
    <property type="project" value="TreeGrafter"/>
</dbReference>
<evidence type="ECO:0000313" key="5">
    <source>
        <dbReference type="EMBL" id="EAS02710.2"/>
    </source>
</evidence>
<dbReference type="GO" id="GO:0015631">
    <property type="term" value="F:tubulin binding"/>
    <property type="evidence" value="ECO:0007669"/>
    <property type="project" value="TreeGrafter"/>
</dbReference>
<dbReference type="OrthoDB" id="288171at2759"/>
<dbReference type="GO" id="GO:0005524">
    <property type="term" value="F:ATP binding"/>
    <property type="evidence" value="ECO:0007669"/>
    <property type="project" value="UniProtKB-KW"/>
</dbReference>
<dbReference type="KEGG" id="tet:TTHERM_00348000"/>
<dbReference type="GeneID" id="7836234"/>
<keyword evidence="4" id="KW-1133">Transmembrane helix</keyword>
<dbReference type="eggNOG" id="KOG2157">
    <property type="taxonomic scope" value="Eukaryota"/>
</dbReference>
<evidence type="ECO:0000256" key="3">
    <source>
        <dbReference type="ARBA" id="ARBA00022840"/>
    </source>
</evidence>
<keyword evidence="3" id="KW-0067">ATP-binding</keyword>
<reference evidence="6" key="1">
    <citation type="journal article" date="2006" name="PLoS Biol.">
        <title>Macronuclear genome sequence of the ciliate Tetrahymena thermophila, a model eukaryote.</title>
        <authorList>
            <person name="Eisen J.A."/>
            <person name="Coyne R.S."/>
            <person name="Wu M."/>
            <person name="Wu D."/>
            <person name="Thiagarajan M."/>
            <person name="Wortman J.R."/>
            <person name="Badger J.H."/>
            <person name="Ren Q."/>
            <person name="Amedeo P."/>
            <person name="Jones K.M."/>
            <person name="Tallon L.J."/>
            <person name="Delcher A.L."/>
            <person name="Salzberg S.L."/>
            <person name="Silva J.C."/>
            <person name="Haas B.J."/>
            <person name="Majoros W.H."/>
            <person name="Farzad M."/>
            <person name="Carlton J.M."/>
            <person name="Smith R.K. Jr."/>
            <person name="Garg J."/>
            <person name="Pearlman R.E."/>
            <person name="Karrer K.M."/>
            <person name="Sun L."/>
            <person name="Manning G."/>
            <person name="Elde N.C."/>
            <person name="Turkewitz A.P."/>
            <person name="Asai D.J."/>
            <person name="Wilkes D.E."/>
            <person name="Wang Y."/>
            <person name="Cai H."/>
            <person name="Collins K."/>
            <person name="Stewart B.A."/>
            <person name="Lee S.R."/>
            <person name="Wilamowska K."/>
            <person name="Weinberg Z."/>
            <person name="Ruzzo W.L."/>
            <person name="Wloga D."/>
            <person name="Gaertig J."/>
            <person name="Frankel J."/>
            <person name="Tsao C.-C."/>
            <person name="Gorovsky M.A."/>
            <person name="Keeling P.J."/>
            <person name="Waller R.F."/>
            <person name="Patron N.J."/>
            <person name="Cherry J.M."/>
            <person name="Stover N.A."/>
            <person name="Krieger C.J."/>
            <person name="del Toro C."/>
            <person name="Ryder H.F."/>
            <person name="Williamson S.C."/>
            <person name="Barbeau R.A."/>
            <person name="Hamilton E.P."/>
            <person name="Orias E."/>
        </authorList>
    </citation>
    <scope>NUCLEOTIDE SEQUENCE [LARGE SCALE GENOMIC DNA]</scope>
    <source>
        <strain evidence="6">SB210</strain>
    </source>
</reference>
<evidence type="ECO:0000256" key="2">
    <source>
        <dbReference type="ARBA" id="ARBA00022741"/>
    </source>
</evidence>
<dbReference type="AlphaFoldDB" id="I7MH90"/>
<keyword evidence="6" id="KW-1185">Reference proteome</keyword>
<dbReference type="GO" id="GO:0070740">
    <property type="term" value="F:tubulin-glutamic acid ligase activity"/>
    <property type="evidence" value="ECO:0007669"/>
    <property type="project" value="TreeGrafter"/>
</dbReference>
<sequence>MKKKTQKKVEQTKSLVDRLRSIQLWQIILGIIVILLARNFYLNNDLHPQQQNSNEFSQDDYYVENMHGEANYMLKDNLKKLAHPDVGKYKKRVSQPLDQFWQGKEKIAERIASLFNEFNYKQMDLQIHFENSRNYDRPSLGIISDPEYCKKSNMHHILHPESIQKNYLIFTDFGYNELPREVAQQFGVDLLPQVSQQMSDRKQQERVYNLPVETALIHSRISRIHHFFEFNKNIICTYQSANHIPGKWSITGKDLVIDNYRLYQQKPFINKDKCWQHVTFMPESYRLYNSNECKSFFKFLQSDEYKELIKKDGIGFIMKQGRDIHRGQGINLISPQILQDLMKKYNNGNKCDSIHEVYQVQRYVNNPILHDNKKLEVRIYFFIASTDPLIIYVQKLALLKKCASDYNKFDYDFSRHVCNTSISKQITDSFVVEFALEGLEKYLLENNKITNPKWLEEEIYPQIYRAVTHLVRSGAHDFLIDSRVNENFALDFLIDEDSKVWFLENNPNPQVLRSSVKRTMRHYVMFGDLFQIQFAYLRSRAQRLNQLAKEMAEEIQNNTFDQKVYKIKFEKANKNFLEPEFEQQIRKDSSYVKIYDESLEGEQKFMGYLPKECLYKNQL</sequence>
<name>I7MH90_TETTS</name>
<evidence type="ECO:0000313" key="6">
    <source>
        <dbReference type="Proteomes" id="UP000009168"/>
    </source>
</evidence>
<protein>
    <submittedName>
        <fullName evidence="5">Tubulin tyrosine ligase family protein</fullName>
    </submittedName>
</protein>
<dbReference type="GO" id="GO:0000226">
    <property type="term" value="P:microtubule cytoskeleton organization"/>
    <property type="evidence" value="ECO:0007669"/>
    <property type="project" value="TreeGrafter"/>
</dbReference>
<keyword evidence="4" id="KW-0812">Transmembrane</keyword>
<dbReference type="Pfam" id="PF03133">
    <property type="entry name" value="TTL"/>
    <property type="match status" value="1"/>
</dbReference>
<dbReference type="Gene3D" id="3.30.470.20">
    <property type="entry name" value="ATP-grasp fold, B domain"/>
    <property type="match status" value="1"/>
</dbReference>